<dbReference type="Proteomes" id="UP000594638">
    <property type="component" value="Unassembled WGS sequence"/>
</dbReference>
<sequence length="130" mass="14943">MWTMQYGLLFDNILIASDEKVVESYQETAWKPKFDVEKERKKAEDASDSEGLKGFWKAVFNYLYKVADLPFLGDHKVKVLAKVPAQTKTEKPNAAETPIIREAQKRRKSRMKLLLHLMEGTPGMTIRVQG</sequence>
<gene>
    <name evidence="1" type="ORF">OLEA9_A107222</name>
</gene>
<organism evidence="1 2">
    <name type="scientific">Olea europaea subsp. europaea</name>
    <dbReference type="NCBI Taxonomy" id="158383"/>
    <lineage>
        <taxon>Eukaryota</taxon>
        <taxon>Viridiplantae</taxon>
        <taxon>Streptophyta</taxon>
        <taxon>Embryophyta</taxon>
        <taxon>Tracheophyta</taxon>
        <taxon>Spermatophyta</taxon>
        <taxon>Magnoliopsida</taxon>
        <taxon>eudicotyledons</taxon>
        <taxon>Gunneridae</taxon>
        <taxon>Pentapetalae</taxon>
        <taxon>asterids</taxon>
        <taxon>lamiids</taxon>
        <taxon>Lamiales</taxon>
        <taxon>Oleaceae</taxon>
        <taxon>Oleeae</taxon>
        <taxon>Olea</taxon>
    </lineage>
</organism>
<dbReference type="InterPro" id="IPR001580">
    <property type="entry name" value="Calret/calnex"/>
</dbReference>
<dbReference type="Gene3D" id="2.60.120.200">
    <property type="match status" value="1"/>
</dbReference>
<proteinExistence type="predicted"/>
<comment type="caution">
    <text evidence="1">The sequence shown here is derived from an EMBL/GenBank/DDBJ whole genome shotgun (WGS) entry which is preliminary data.</text>
</comment>
<protein>
    <submittedName>
        <fullName evidence="1">Calnexin homolog 1-like</fullName>
    </submittedName>
</protein>
<dbReference type="GO" id="GO:0006457">
    <property type="term" value="P:protein folding"/>
    <property type="evidence" value="ECO:0007669"/>
    <property type="project" value="InterPro"/>
</dbReference>
<keyword evidence="2" id="KW-1185">Reference proteome</keyword>
<reference evidence="1 2" key="1">
    <citation type="submission" date="2019-12" db="EMBL/GenBank/DDBJ databases">
        <authorList>
            <person name="Alioto T."/>
            <person name="Alioto T."/>
            <person name="Gomez Garrido J."/>
        </authorList>
    </citation>
    <scope>NUCLEOTIDE SEQUENCE [LARGE SCALE GENOMIC DNA]</scope>
</reference>
<dbReference type="Gramene" id="OE9A107222T1">
    <property type="protein sequence ID" value="OE9A107222C1"/>
    <property type="gene ID" value="OE9A107222"/>
</dbReference>
<dbReference type="GO" id="GO:0036503">
    <property type="term" value="P:ERAD pathway"/>
    <property type="evidence" value="ECO:0007669"/>
    <property type="project" value="TreeGrafter"/>
</dbReference>
<dbReference type="GO" id="GO:0005789">
    <property type="term" value="C:endoplasmic reticulum membrane"/>
    <property type="evidence" value="ECO:0007669"/>
    <property type="project" value="TreeGrafter"/>
</dbReference>
<dbReference type="AlphaFoldDB" id="A0A8S0T9G2"/>
<name>A0A8S0T9G2_OLEEU</name>
<dbReference type="GO" id="GO:0051082">
    <property type="term" value="F:unfolded protein binding"/>
    <property type="evidence" value="ECO:0007669"/>
    <property type="project" value="InterPro"/>
</dbReference>
<dbReference type="OrthoDB" id="1938156at2759"/>
<evidence type="ECO:0000313" key="1">
    <source>
        <dbReference type="EMBL" id="CAA3000789.1"/>
    </source>
</evidence>
<accession>A0A8S0T9G2</accession>
<evidence type="ECO:0000313" key="2">
    <source>
        <dbReference type="Proteomes" id="UP000594638"/>
    </source>
</evidence>
<dbReference type="PANTHER" id="PTHR11073">
    <property type="entry name" value="CALRETICULIN AND CALNEXIN"/>
    <property type="match status" value="1"/>
</dbReference>
<dbReference type="EMBL" id="CACTIH010005711">
    <property type="protein sequence ID" value="CAA3000789.1"/>
    <property type="molecule type" value="Genomic_DNA"/>
</dbReference>
<dbReference type="PANTHER" id="PTHR11073:SF1">
    <property type="entry name" value="CALNEXIN 14D-RELATED"/>
    <property type="match status" value="1"/>
</dbReference>
<dbReference type="GO" id="GO:0005509">
    <property type="term" value="F:calcium ion binding"/>
    <property type="evidence" value="ECO:0007669"/>
    <property type="project" value="InterPro"/>
</dbReference>